<organism evidence="1 2">
    <name type="scientific">Telmatocola sphagniphila</name>
    <dbReference type="NCBI Taxonomy" id="1123043"/>
    <lineage>
        <taxon>Bacteria</taxon>
        <taxon>Pseudomonadati</taxon>
        <taxon>Planctomycetota</taxon>
        <taxon>Planctomycetia</taxon>
        <taxon>Gemmatales</taxon>
        <taxon>Gemmataceae</taxon>
    </lineage>
</organism>
<dbReference type="KEGG" id="tsph:KIH39_07585"/>
<reference evidence="1" key="1">
    <citation type="submission" date="2021-05" db="EMBL/GenBank/DDBJ databases">
        <title>Complete genome sequence of the cellulolytic planctomycete Telmatocola sphagniphila SP2T and characterization of the first cellulase from planctomycetes.</title>
        <authorList>
            <person name="Rakitin A.L."/>
            <person name="Beletsky A.V."/>
            <person name="Naumoff D.G."/>
            <person name="Kulichevskaya I.S."/>
            <person name="Mardanov A.V."/>
            <person name="Ravin N.V."/>
            <person name="Dedysh S.N."/>
        </authorList>
    </citation>
    <scope>NUCLEOTIDE SEQUENCE</scope>
    <source>
        <strain evidence="1">SP2T</strain>
    </source>
</reference>
<accession>A0A8E6B9I3</accession>
<sequence length="215" mass="24076">MLDTSRSLRLKGNFFARPDWFRTDVTRGVTRNPLGERVCTLTSDFLLGFRDAMIYECGPAASAVLKSAGKRWGGQFAHRLDKAVKEFYGTPWRELQRGVQITVLTEAFAAHGWGRLSVDWERWPDYLGVRLENSIYPDLILQADKPSDALFAGFLKSIFEYLLETQLECLQTDCPTCEATASGFVLGTPAAIQDVEARFAKTLGREGTLREVLAS</sequence>
<keyword evidence="2" id="KW-1185">Reference proteome</keyword>
<dbReference type="AlphaFoldDB" id="A0A8E6B9I3"/>
<protein>
    <submittedName>
        <fullName evidence="1">Uncharacterized protein</fullName>
    </submittedName>
</protein>
<evidence type="ECO:0000313" key="1">
    <source>
        <dbReference type="EMBL" id="QVL33759.1"/>
    </source>
</evidence>
<proteinExistence type="predicted"/>
<dbReference type="PANTHER" id="PTHR35090:SF1">
    <property type="entry name" value="SLR0144 PROTEIN"/>
    <property type="match status" value="1"/>
</dbReference>
<dbReference type="SUPFAM" id="SSF111126">
    <property type="entry name" value="Ligand-binding domain in the NO signalling and Golgi transport"/>
    <property type="match status" value="1"/>
</dbReference>
<dbReference type="Gene3D" id="3.30.1380.20">
    <property type="entry name" value="Trafficking protein particle complex subunit 3"/>
    <property type="match status" value="1"/>
</dbReference>
<gene>
    <name evidence="1" type="ORF">KIH39_07585</name>
</gene>
<dbReference type="Proteomes" id="UP000676194">
    <property type="component" value="Chromosome"/>
</dbReference>
<dbReference type="PANTHER" id="PTHR35090">
    <property type="entry name" value="DNA-DIRECTED RNA POLYMERASE SUBUNIT I"/>
    <property type="match status" value="1"/>
</dbReference>
<evidence type="ECO:0000313" key="2">
    <source>
        <dbReference type="Proteomes" id="UP000676194"/>
    </source>
</evidence>
<dbReference type="InterPro" id="IPR024096">
    <property type="entry name" value="NO_sig/Golgi_transp_ligand-bd"/>
</dbReference>
<dbReference type="EMBL" id="CP074694">
    <property type="protein sequence ID" value="QVL33759.1"/>
    <property type="molecule type" value="Genomic_DNA"/>
</dbReference>
<dbReference type="RefSeq" id="WP_213498731.1">
    <property type="nucleotide sequence ID" value="NZ_CP074694.1"/>
</dbReference>
<name>A0A8E6B9I3_9BACT</name>